<dbReference type="EMBL" id="UZAL01026858">
    <property type="protein sequence ID" value="VDP26889.1"/>
    <property type="molecule type" value="Genomic_DNA"/>
</dbReference>
<protein>
    <submittedName>
        <fullName evidence="2">Uncharacterized protein</fullName>
    </submittedName>
</protein>
<gene>
    <name evidence="2" type="ORF">SMTD_LOCUS5075</name>
</gene>
<dbReference type="Proteomes" id="UP000269396">
    <property type="component" value="Unassembled WGS sequence"/>
</dbReference>
<name>A0A3P8FV25_9TREM</name>
<proteinExistence type="predicted"/>
<feature type="region of interest" description="Disordered" evidence="1">
    <location>
        <begin position="76"/>
        <end position="102"/>
    </location>
</feature>
<organism evidence="2 3">
    <name type="scientific">Schistosoma mattheei</name>
    <dbReference type="NCBI Taxonomy" id="31246"/>
    <lineage>
        <taxon>Eukaryota</taxon>
        <taxon>Metazoa</taxon>
        <taxon>Spiralia</taxon>
        <taxon>Lophotrochozoa</taxon>
        <taxon>Platyhelminthes</taxon>
        <taxon>Trematoda</taxon>
        <taxon>Digenea</taxon>
        <taxon>Strigeidida</taxon>
        <taxon>Schistosomatoidea</taxon>
        <taxon>Schistosomatidae</taxon>
        <taxon>Schistosoma</taxon>
    </lineage>
</organism>
<evidence type="ECO:0000313" key="2">
    <source>
        <dbReference type="EMBL" id="VDP26889.1"/>
    </source>
</evidence>
<reference evidence="2 3" key="1">
    <citation type="submission" date="2018-11" db="EMBL/GenBank/DDBJ databases">
        <authorList>
            <consortium name="Pathogen Informatics"/>
        </authorList>
    </citation>
    <scope>NUCLEOTIDE SEQUENCE [LARGE SCALE GENOMIC DNA]</scope>
    <source>
        <strain>Denwood</strain>
        <strain evidence="3">Zambia</strain>
    </source>
</reference>
<evidence type="ECO:0000313" key="3">
    <source>
        <dbReference type="Proteomes" id="UP000269396"/>
    </source>
</evidence>
<sequence>MLYGAETWRTTKVIIQKIQVFNNSCLRKILRIHWPDTISNNVVWREQNKPDPSGGRNQEEALGADRIHMGESTQLCHKTSPHMEFSRTKEERKTKIHIKPRN</sequence>
<keyword evidence="3" id="KW-1185">Reference proteome</keyword>
<dbReference type="AlphaFoldDB" id="A0A3P8FV25"/>
<feature type="compositionally biased region" description="Basic and acidic residues" evidence="1">
    <location>
        <begin position="84"/>
        <end position="93"/>
    </location>
</feature>
<evidence type="ECO:0000256" key="1">
    <source>
        <dbReference type="SAM" id="MobiDB-lite"/>
    </source>
</evidence>
<accession>A0A3P8FV25</accession>